<proteinExistence type="predicted"/>
<accession>A0A891H0C9</accession>
<dbReference type="RefSeq" id="YP_010164135.1">
    <property type="nucleotide sequence ID" value="NC_057480.1"/>
</dbReference>
<dbReference type="GO" id="GO:0004519">
    <property type="term" value="F:endonuclease activity"/>
    <property type="evidence" value="ECO:0007669"/>
    <property type="project" value="UniProtKB-KW"/>
</dbReference>
<geneLocation type="mitochondrion" evidence="2"/>
<dbReference type="SUPFAM" id="SSF55608">
    <property type="entry name" value="Homing endonucleases"/>
    <property type="match status" value="2"/>
</dbReference>
<keyword evidence="2" id="KW-0378">Hydrolase</keyword>
<dbReference type="InterPro" id="IPR027434">
    <property type="entry name" value="Homing_endonucl"/>
</dbReference>
<dbReference type="EMBL" id="MW448543">
    <property type="protein sequence ID" value="QRK27500.1"/>
    <property type="molecule type" value="Genomic_DNA"/>
</dbReference>
<reference evidence="2" key="2">
    <citation type="submission" date="2021-01" db="EMBL/GenBank/DDBJ databases">
        <authorList>
            <person name="Sun H.-H."/>
            <person name="Zhang S."/>
            <person name="Zhang Y.-J."/>
        </authorList>
    </citation>
    <scope>NUCLEOTIDE SEQUENCE</scope>
    <source>
        <strain evidence="2">ARSEF1941</strain>
    </source>
</reference>
<evidence type="ECO:0000259" key="1">
    <source>
        <dbReference type="Pfam" id="PF00961"/>
    </source>
</evidence>
<dbReference type="Pfam" id="PF00961">
    <property type="entry name" value="LAGLIDADG_1"/>
    <property type="match status" value="2"/>
</dbReference>
<organism evidence="2">
    <name type="scientific">Metarhizium album</name>
    <dbReference type="NCBI Taxonomy" id="92629"/>
    <lineage>
        <taxon>Eukaryota</taxon>
        <taxon>Fungi</taxon>
        <taxon>Dikarya</taxon>
        <taxon>Ascomycota</taxon>
        <taxon>Pezizomycotina</taxon>
        <taxon>Sordariomycetes</taxon>
        <taxon>Hypocreomycetidae</taxon>
        <taxon>Hypocreales</taxon>
        <taxon>Clavicipitaceae</taxon>
        <taxon>Metarhizium</taxon>
    </lineage>
</organism>
<evidence type="ECO:0000313" key="2">
    <source>
        <dbReference type="EMBL" id="QRK27500.1"/>
    </source>
</evidence>
<gene>
    <name evidence="2" type="primary">orf396</name>
</gene>
<dbReference type="GO" id="GO:0005739">
    <property type="term" value="C:mitochondrion"/>
    <property type="evidence" value="ECO:0007669"/>
    <property type="project" value="UniProtKB-ARBA"/>
</dbReference>
<name>A0A891H0C9_9HYPO</name>
<dbReference type="PANTHER" id="PTHR36181">
    <property type="entry name" value="INTRON-ENCODED ENDONUCLEASE AI3-RELATED"/>
    <property type="match status" value="1"/>
</dbReference>
<feature type="domain" description="Homing endonuclease LAGLIDADG" evidence="1">
    <location>
        <begin position="114"/>
        <end position="216"/>
    </location>
</feature>
<feature type="domain" description="Homing endonuclease LAGLIDADG" evidence="1">
    <location>
        <begin position="273"/>
        <end position="371"/>
    </location>
</feature>
<keyword evidence="2" id="KW-0255">Endonuclease</keyword>
<dbReference type="FunFam" id="3.10.28.10:FF:000010">
    <property type="entry name" value="LAGLIDADG homing endonuclease I-LtrII"/>
    <property type="match status" value="1"/>
</dbReference>
<reference evidence="2" key="1">
    <citation type="journal article" date="2021" name="Mitochondrial DNA Part B Resour">
        <title>Complete mitogenome of the entomopathogenic fungus Metarhizium album and phylogenetic analysis of Hypocreales.</title>
        <authorList>
            <person name="Sun H.H."/>
            <person name="Zhang Y.J."/>
            <person name="Zhang S."/>
        </authorList>
    </citation>
    <scope>NUCLEOTIDE SEQUENCE</scope>
    <source>
        <strain evidence="2">ARSEF1941</strain>
    </source>
</reference>
<dbReference type="GeneID" id="67267591"/>
<keyword evidence="2" id="KW-0496">Mitochondrion</keyword>
<dbReference type="AlphaFoldDB" id="A0A891H0C9"/>
<keyword evidence="2" id="KW-0540">Nuclease</keyword>
<dbReference type="PANTHER" id="PTHR36181:SF4">
    <property type="entry name" value="LAGLIDADG ENDONUCLEASE"/>
    <property type="match status" value="1"/>
</dbReference>
<dbReference type="Gene3D" id="3.10.28.10">
    <property type="entry name" value="Homing endonucleases"/>
    <property type="match status" value="2"/>
</dbReference>
<dbReference type="InterPro" id="IPR051289">
    <property type="entry name" value="LAGLIDADG_Endonuclease"/>
</dbReference>
<protein>
    <submittedName>
        <fullName evidence="2">LAGLIDADG endonuclease</fullName>
    </submittedName>
</protein>
<sequence length="396" mass="45952">MWVKLSNSGDSLKILILNHIWKYMSGWSNSSGIVTSQNMNENEMGYRGSKSNNGKSLFVKEQRVDGSWHSNVFKVYSNGSWKRLSSQNPFLGNTKFVRYCSNLSTNYQLSPYTLTGLVDAEGCFRISILKNKNFKDNNIPFKTRLYFQLSLHKRDENLLELLKKNLKVGKIYKSRIEAYEYQVSSIKDIEFIIKFFDRYPLITQKYGDYQLFKEAYELIRNKQHLTNDGLLKLIALKASSNWGLNLTLKETFPDIVPVNRVQPNNKIPNPEWLLGFVSGEGNFMIRLINSPANKLGYQVGLRFQITQHSKDKLLMENIINYLQCGYLSVRNDILDFHVTKFSDIVERIIPFFNKYPLLGVKQRDFENFKSVASIISDKKHLTEEGISKIKEIKLAK</sequence>
<dbReference type="InterPro" id="IPR004860">
    <property type="entry name" value="LAGLIDADG_dom"/>
</dbReference>